<keyword evidence="2" id="KW-1185">Reference proteome</keyword>
<evidence type="ECO:0000313" key="2">
    <source>
        <dbReference type="Proteomes" id="UP000660729"/>
    </source>
</evidence>
<accession>A0A8H6RKX6</accession>
<dbReference type="EMBL" id="JABCIY010000075">
    <property type="protein sequence ID" value="KAF7193725.1"/>
    <property type="molecule type" value="Genomic_DNA"/>
</dbReference>
<gene>
    <name evidence="1" type="ORF">HII31_04927</name>
</gene>
<sequence length="534" mass="59850">MDFGMPFGPALCIDAAKNLECDRLRHEDLSIGHIQYSSILRWSLLLVLSGDLGLSDNYHRMDYLDLAAADTTIRALWYRIDGRSYEAEPDATVWQVDNVLGVGFAETLGSLDPEGSILNVIDAIASILARPWFDRMWSQQELVLGRSTDVMIGDHNVDWSMLVDADLFCYTNDFDYGPTMGRCVILDSRRTNRKKNALSELLTIGSLAESARNAKSSDPRDKIYGWLGLLNDEQQMFKITPNYRLSTREVYETFSFNAIRASRNLIIPALRLPGDSAELPSWVPDFNYQQGKYVENLGHLQRHYSHFSASAESTTQPHYSFSGALVLQGRVIDTVGATSVTWTSRQRPGERRQHKPWTPGLVIVTWAKFVKKFAQDPYPPTGEALADAFWRTLVQGRKMEGGVFTPADRLAALSTIIDFFKADLAPPPDIKSRDLGGDYTEDINWRGRPELLWMYLSEELETLRLFVSAAGGLGLGHYDVEAGDRIVLLAGGNMPFLVRSVDGSNKIVSVCYLHGVMHGEAWSGEDDLQDMEIC</sequence>
<proteinExistence type="predicted"/>
<dbReference type="OrthoDB" id="5416609at2759"/>
<reference evidence="1" key="1">
    <citation type="submission" date="2020-04" db="EMBL/GenBank/DDBJ databases">
        <title>Draft genome resource of the tomato pathogen Pseudocercospora fuligena.</title>
        <authorList>
            <person name="Zaccaron A."/>
        </authorList>
    </citation>
    <scope>NUCLEOTIDE SEQUENCE</scope>
    <source>
        <strain evidence="1">PF001</strain>
    </source>
</reference>
<protein>
    <recommendedName>
        <fullName evidence="3">Heterokaryon incompatibility domain-containing protein</fullName>
    </recommendedName>
</protein>
<dbReference type="Proteomes" id="UP000660729">
    <property type="component" value="Unassembled WGS sequence"/>
</dbReference>
<dbReference type="PANTHER" id="PTHR24148">
    <property type="entry name" value="ANKYRIN REPEAT DOMAIN-CONTAINING PROTEIN 39 HOMOLOG-RELATED"/>
    <property type="match status" value="1"/>
</dbReference>
<evidence type="ECO:0008006" key="3">
    <source>
        <dbReference type="Google" id="ProtNLM"/>
    </source>
</evidence>
<evidence type="ECO:0000313" key="1">
    <source>
        <dbReference type="EMBL" id="KAF7193725.1"/>
    </source>
</evidence>
<comment type="caution">
    <text evidence="1">The sequence shown here is derived from an EMBL/GenBank/DDBJ whole genome shotgun (WGS) entry which is preliminary data.</text>
</comment>
<dbReference type="PANTHER" id="PTHR24148:SF82">
    <property type="entry name" value="HETEROKARYON INCOMPATIBILITY DOMAIN-CONTAINING PROTEIN"/>
    <property type="match status" value="1"/>
</dbReference>
<name>A0A8H6RKX6_9PEZI</name>
<organism evidence="1 2">
    <name type="scientific">Pseudocercospora fuligena</name>
    <dbReference type="NCBI Taxonomy" id="685502"/>
    <lineage>
        <taxon>Eukaryota</taxon>
        <taxon>Fungi</taxon>
        <taxon>Dikarya</taxon>
        <taxon>Ascomycota</taxon>
        <taxon>Pezizomycotina</taxon>
        <taxon>Dothideomycetes</taxon>
        <taxon>Dothideomycetidae</taxon>
        <taxon>Mycosphaerellales</taxon>
        <taxon>Mycosphaerellaceae</taxon>
        <taxon>Pseudocercospora</taxon>
    </lineage>
</organism>
<dbReference type="InterPro" id="IPR052895">
    <property type="entry name" value="HetReg/Transcr_Mod"/>
</dbReference>
<dbReference type="AlphaFoldDB" id="A0A8H6RKX6"/>